<dbReference type="GO" id="GO:0003968">
    <property type="term" value="F:RNA-directed RNA polymerase activity"/>
    <property type="evidence" value="ECO:0007669"/>
    <property type="project" value="UniProtKB-KW"/>
</dbReference>
<dbReference type="InterPro" id="IPR057596">
    <property type="entry name" value="RDRP_core"/>
</dbReference>
<dbReference type="EC" id="2.7.7.48" evidence="1"/>
<evidence type="ECO:0000313" key="4">
    <source>
        <dbReference type="EMBL" id="POR32804.1"/>
    </source>
</evidence>
<dbReference type="OrthoDB" id="10055769at2759"/>
<evidence type="ECO:0000256" key="2">
    <source>
        <dbReference type="SAM" id="MobiDB-lite"/>
    </source>
</evidence>
<keyword evidence="1" id="KW-0548">Nucleotidyltransferase</keyword>
<gene>
    <name evidence="4" type="ORF">TPAR_06987</name>
</gene>
<dbReference type="PANTHER" id="PTHR23079">
    <property type="entry name" value="RNA-DEPENDENT RNA POLYMERASE"/>
    <property type="match status" value="1"/>
</dbReference>
<feature type="compositionally biased region" description="Low complexity" evidence="2">
    <location>
        <begin position="214"/>
        <end position="232"/>
    </location>
</feature>
<dbReference type="GO" id="GO:0031380">
    <property type="term" value="C:nuclear RNA-directed RNA polymerase complex"/>
    <property type="evidence" value="ECO:0007669"/>
    <property type="project" value="TreeGrafter"/>
</dbReference>
<keyword evidence="5" id="KW-1185">Reference proteome</keyword>
<dbReference type="GO" id="GO:0003723">
    <property type="term" value="F:RNA binding"/>
    <property type="evidence" value="ECO:0007669"/>
    <property type="project" value="UniProtKB-KW"/>
</dbReference>
<keyword evidence="1" id="KW-0808">Transferase</keyword>
<dbReference type="AlphaFoldDB" id="A0A2S4KRJ0"/>
<dbReference type="InterPro" id="IPR007855">
    <property type="entry name" value="RDRP"/>
</dbReference>
<keyword evidence="1 4" id="KW-0696">RNA-directed RNA polymerase</keyword>
<feature type="region of interest" description="Disordered" evidence="2">
    <location>
        <begin position="214"/>
        <end position="234"/>
    </location>
</feature>
<dbReference type="Proteomes" id="UP000237481">
    <property type="component" value="Unassembled WGS sequence"/>
</dbReference>
<organism evidence="4 5">
    <name type="scientific">Tolypocladium paradoxum</name>
    <dbReference type="NCBI Taxonomy" id="94208"/>
    <lineage>
        <taxon>Eukaryota</taxon>
        <taxon>Fungi</taxon>
        <taxon>Dikarya</taxon>
        <taxon>Ascomycota</taxon>
        <taxon>Pezizomycotina</taxon>
        <taxon>Sordariomycetes</taxon>
        <taxon>Hypocreomycetidae</taxon>
        <taxon>Hypocreales</taxon>
        <taxon>Ophiocordycipitaceae</taxon>
        <taxon>Tolypocladium</taxon>
    </lineage>
</organism>
<evidence type="ECO:0000259" key="3">
    <source>
        <dbReference type="Pfam" id="PF05183"/>
    </source>
</evidence>
<dbReference type="Gene3D" id="1.10.8.790">
    <property type="entry name" value="RNA-dependent RNA polymerase, slab domain, helical subdomain-like"/>
    <property type="match status" value="1"/>
</dbReference>
<sequence length="1257" mass="141251">MPPIPTEDGLKHIIGSLNADYGLGIQCPGPLLSPSTHRQALHTEEERRVDAIYHKLRVLHFQRGKRLSSCLGRFRTESQQLLRHSESSRPGAADLGFGISAADRAALQECLLRNLAEPPLPSRPKSAKRPSDEFSDPLAKRPRSRSGNQDLCQDDAVDSIPVRSSGNGQPELPSPATGCQRFGSTIMSYFTRSSSTVRSTSSTRASFASRVFSSIDDGGPSSSHTSFSGSASQDQYPLCSQEHQALDESFSMLDTSADLGLATEISPPHTKAATQALEQRLKNIWPARLPIHGLNEAPLAVIWEVTRIAQHCGVEHSDWGLTYEPSESWHDQSKLRGMFANHGPFLGKGLPHKSEPQAWALALDSFQSPTKAVTLSAELVYRCDDTGPLFELRLSPLKLELSHRLNRRFGADRFIEIAMPSPTSSQDQPASVKDVENYADKIIRWLTDKPHYFLGRFWVPYFTRKFKKTIQSSGGPKHLYQERVYLFASDGNNFRMPYTRGGIPPPEQALKPGTRTKLKLSGLLEWAIGIQHNAAQPVMKLFSRTALSLTRTLSTVVLERSQIRHRAKDLGMYSVMNDGIGRMSRSLARKISECLGLDQTPAAFQGRLGSAKGIWLIDVDDDGLECDVWIETYPSQRKWDCDFQDAHHRTFEVKDWPRDIRSAALNQQFIPVLEAQAVDPAAMRQTIAEHLANNLLADLDAQKASLGHPADMRLWLQQTGQSRGGNIFHGYVPFLAGLPNSDEDAVAYLLDSGFDQQKLKYIQDCCWDLATKRADQLRLKSHVRIPQSANMFMVADFTGTLNEGEVHASFSSRFQVEGFCDTLLENMDILVARSPAHLPSDIQKVRVVSHPRLRKLKDVIVFSTKGKVPLADKLSGGDYDGDIAWLCWDRRIVDNFQNAAVPQCLDLFKEGYLSKLDLTFQGLRTQETNVDDMCAKFVHTAFTFNMAPSLLGVCTKYKEKLCYCLNAVDNEAAVILSKLVGYLVDQSKQGIIFTRDDWKRLLKEHIKAPSTLDDPDYDNPRPSIRPNKGERHILDFLKFDVAGPVIERALTDFDQAIKGSGGQWFDRDLTKMYNEVEKKAKTSEMWKELLRQLCKDIEAVAATWRVRMKRVKDGESDYVTEVKEIYQMWLDIMPSEKVQSLEPVQMLMEEWSEDAQSSQWALLKASATFKLKHATAPKFAWLMAGRQLCILKSKMTRVEGETWPAVVQPEMYASLRPDKRFITLRGAQRGMSREDESVAALEAVMEYDEYGMALDDV</sequence>
<dbReference type="STRING" id="94208.A0A2S4KRJ0"/>
<feature type="region of interest" description="Disordered" evidence="2">
    <location>
        <begin position="116"/>
        <end position="178"/>
    </location>
</feature>
<comment type="similarity">
    <text evidence="1">Belongs to the RdRP family.</text>
</comment>
<proteinExistence type="inferred from homology"/>
<keyword evidence="1" id="KW-0694">RNA-binding</keyword>
<evidence type="ECO:0000256" key="1">
    <source>
        <dbReference type="RuleBase" id="RU363098"/>
    </source>
</evidence>
<evidence type="ECO:0000313" key="5">
    <source>
        <dbReference type="Proteomes" id="UP000237481"/>
    </source>
</evidence>
<comment type="catalytic activity">
    <reaction evidence="1">
        <text>RNA(n) + a ribonucleoside 5'-triphosphate = RNA(n+1) + diphosphate</text>
        <dbReference type="Rhea" id="RHEA:21248"/>
        <dbReference type="Rhea" id="RHEA-COMP:14527"/>
        <dbReference type="Rhea" id="RHEA-COMP:17342"/>
        <dbReference type="ChEBI" id="CHEBI:33019"/>
        <dbReference type="ChEBI" id="CHEBI:61557"/>
        <dbReference type="ChEBI" id="CHEBI:140395"/>
        <dbReference type="EC" id="2.7.7.48"/>
    </reaction>
</comment>
<dbReference type="PANTHER" id="PTHR23079:SF14">
    <property type="entry name" value="RNA-DEPENDENT RNA POLYMERASE"/>
    <property type="match status" value="1"/>
</dbReference>
<reference evidence="4 5" key="1">
    <citation type="submission" date="2018-01" db="EMBL/GenBank/DDBJ databases">
        <title>Harnessing the power of phylogenomics to disentangle the directionality and signatures of interkingdom host jumping in the parasitic fungal genus Tolypocladium.</title>
        <authorList>
            <person name="Quandt C.A."/>
            <person name="Patterson W."/>
            <person name="Spatafora J.W."/>
        </authorList>
    </citation>
    <scope>NUCLEOTIDE SEQUENCE [LARGE SCALE GENOMIC DNA]</scope>
    <source>
        <strain evidence="4 5">NRBC 100945</strain>
    </source>
</reference>
<comment type="caution">
    <text evidence="4">The sequence shown here is derived from an EMBL/GenBank/DDBJ whole genome shotgun (WGS) entry which is preliminary data.</text>
</comment>
<dbReference type="GO" id="GO:0030422">
    <property type="term" value="P:siRNA processing"/>
    <property type="evidence" value="ECO:0007669"/>
    <property type="project" value="TreeGrafter"/>
</dbReference>
<accession>A0A2S4KRJ0</accession>
<dbReference type="EMBL" id="PKSG01000791">
    <property type="protein sequence ID" value="POR32804.1"/>
    <property type="molecule type" value="Genomic_DNA"/>
</dbReference>
<dbReference type="Pfam" id="PF05183">
    <property type="entry name" value="RdRP"/>
    <property type="match status" value="1"/>
</dbReference>
<name>A0A2S4KRJ0_9HYPO</name>
<feature type="domain" description="RDRP core" evidence="3">
    <location>
        <begin position="392"/>
        <end position="1041"/>
    </location>
</feature>
<protein>
    <recommendedName>
        <fullName evidence="1">RNA-dependent RNA polymerase</fullName>
        <ecNumber evidence="1">2.7.7.48</ecNumber>
    </recommendedName>
</protein>